<dbReference type="InterPro" id="IPR013087">
    <property type="entry name" value="Znf_C2H2_type"/>
</dbReference>
<dbReference type="Pfam" id="PF00096">
    <property type="entry name" value="zf-C2H2"/>
    <property type="match status" value="1"/>
</dbReference>
<dbReference type="AlphaFoldDB" id="A0A9N7YYN1"/>
<keyword evidence="3" id="KW-0677">Repeat</keyword>
<evidence type="ECO:0000256" key="4">
    <source>
        <dbReference type="ARBA" id="ARBA00022771"/>
    </source>
</evidence>
<feature type="domain" description="C2H2-type" evidence="9">
    <location>
        <begin position="168"/>
        <end position="196"/>
    </location>
</feature>
<keyword evidence="11" id="KW-1185">Reference proteome</keyword>
<evidence type="ECO:0000256" key="2">
    <source>
        <dbReference type="ARBA" id="ARBA00022723"/>
    </source>
</evidence>
<protein>
    <recommendedName>
        <fullName evidence="9">C2H2-type domain-containing protein</fullName>
    </recommendedName>
</protein>
<evidence type="ECO:0000256" key="5">
    <source>
        <dbReference type="ARBA" id="ARBA00022833"/>
    </source>
</evidence>
<dbReference type="PROSITE" id="PS50157">
    <property type="entry name" value="ZINC_FINGER_C2H2_2"/>
    <property type="match status" value="4"/>
</dbReference>
<keyword evidence="6" id="KW-0539">Nucleus</keyword>
<feature type="region of interest" description="Disordered" evidence="8">
    <location>
        <begin position="236"/>
        <end position="272"/>
    </location>
</feature>
<proteinExistence type="predicted"/>
<accession>A0A9N7YYN1</accession>
<dbReference type="GO" id="GO:0005634">
    <property type="term" value="C:nucleus"/>
    <property type="evidence" value="ECO:0007669"/>
    <property type="project" value="UniProtKB-SubCell"/>
</dbReference>
<evidence type="ECO:0000259" key="9">
    <source>
        <dbReference type="PROSITE" id="PS50157"/>
    </source>
</evidence>
<comment type="subcellular location">
    <subcellularLocation>
        <location evidence="1">Nucleus</location>
    </subcellularLocation>
</comment>
<feature type="region of interest" description="Disordered" evidence="8">
    <location>
        <begin position="304"/>
        <end position="328"/>
    </location>
</feature>
<dbReference type="SUPFAM" id="SSF57667">
    <property type="entry name" value="beta-beta-alpha zinc fingers"/>
    <property type="match status" value="2"/>
</dbReference>
<keyword evidence="2" id="KW-0479">Metal-binding</keyword>
<feature type="domain" description="C2H2-type" evidence="9">
    <location>
        <begin position="204"/>
        <end position="223"/>
    </location>
</feature>
<dbReference type="InterPro" id="IPR036236">
    <property type="entry name" value="Znf_C2H2_sf"/>
</dbReference>
<evidence type="ECO:0000256" key="6">
    <source>
        <dbReference type="ARBA" id="ARBA00023242"/>
    </source>
</evidence>
<dbReference type="PANTHER" id="PTHR24394:SF44">
    <property type="entry name" value="ZINC FINGER PROTEIN 271-LIKE"/>
    <property type="match status" value="1"/>
</dbReference>
<evidence type="ECO:0000313" key="10">
    <source>
        <dbReference type="EMBL" id="CAB1443369.1"/>
    </source>
</evidence>
<dbReference type="GO" id="GO:0000981">
    <property type="term" value="F:DNA-binding transcription factor activity, RNA polymerase II-specific"/>
    <property type="evidence" value="ECO:0007669"/>
    <property type="project" value="TreeGrafter"/>
</dbReference>
<dbReference type="SMART" id="SM00355">
    <property type="entry name" value="ZnF_C2H2"/>
    <property type="match status" value="6"/>
</dbReference>
<feature type="domain" description="C2H2-type" evidence="9">
    <location>
        <begin position="111"/>
        <end position="139"/>
    </location>
</feature>
<evidence type="ECO:0000313" key="11">
    <source>
        <dbReference type="Proteomes" id="UP001153269"/>
    </source>
</evidence>
<dbReference type="Gene3D" id="3.30.160.60">
    <property type="entry name" value="Classic Zinc Finger"/>
    <property type="match status" value="2"/>
</dbReference>
<gene>
    <name evidence="10" type="ORF">PLEPLA_LOCUS31085</name>
</gene>
<evidence type="ECO:0000256" key="8">
    <source>
        <dbReference type="SAM" id="MobiDB-lite"/>
    </source>
</evidence>
<dbReference type="PROSITE" id="PS00028">
    <property type="entry name" value="ZINC_FINGER_C2H2_1"/>
    <property type="match status" value="3"/>
</dbReference>
<organism evidence="10 11">
    <name type="scientific">Pleuronectes platessa</name>
    <name type="common">European plaice</name>
    <dbReference type="NCBI Taxonomy" id="8262"/>
    <lineage>
        <taxon>Eukaryota</taxon>
        <taxon>Metazoa</taxon>
        <taxon>Chordata</taxon>
        <taxon>Craniata</taxon>
        <taxon>Vertebrata</taxon>
        <taxon>Euteleostomi</taxon>
        <taxon>Actinopterygii</taxon>
        <taxon>Neopterygii</taxon>
        <taxon>Teleostei</taxon>
        <taxon>Neoteleostei</taxon>
        <taxon>Acanthomorphata</taxon>
        <taxon>Carangaria</taxon>
        <taxon>Pleuronectiformes</taxon>
        <taxon>Pleuronectoidei</taxon>
        <taxon>Pleuronectidae</taxon>
        <taxon>Pleuronectes</taxon>
    </lineage>
</organism>
<reference evidence="10" key="1">
    <citation type="submission" date="2020-03" db="EMBL/GenBank/DDBJ databases">
        <authorList>
            <person name="Weist P."/>
        </authorList>
    </citation>
    <scope>NUCLEOTIDE SEQUENCE</scope>
</reference>
<name>A0A9N7YYN1_PLEPL</name>
<dbReference type="Proteomes" id="UP001153269">
    <property type="component" value="Unassembled WGS sequence"/>
</dbReference>
<evidence type="ECO:0000256" key="3">
    <source>
        <dbReference type="ARBA" id="ARBA00022737"/>
    </source>
</evidence>
<dbReference type="PANTHER" id="PTHR24394">
    <property type="entry name" value="ZINC FINGER PROTEIN"/>
    <property type="match status" value="1"/>
</dbReference>
<evidence type="ECO:0000256" key="7">
    <source>
        <dbReference type="PROSITE-ProRule" id="PRU00042"/>
    </source>
</evidence>
<feature type="domain" description="C2H2-type" evidence="9">
    <location>
        <begin position="140"/>
        <end position="167"/>
    </location>
</feature>
<dbReference type="GO" id="GO:0008270">
    <property type="term" value="F:zinc ion binding"/>
    <property type="evidence" value="ECO:0007669"/>
    <property type="project" value="UniProtKB-KW"/>
</dbReference>
<dbReference type="EMBL" id="CADEAL010003079">
    <property type="protein sequence ID" value="CAB1443369.1"/>
    <property type="molecule type" value="Genomic_DNA"/>
</dbReference>
<comment type="caution">
    <text evidence="10">The sequence shown here is derived from an EMBL/GenBank/DDBJ whole genome shotgun (WGS) entry which is preliminary data.</text>
</comment>
<keyword evidence="5" id="KW-0862">Zinc</keyword>
<dbReference type="Pfam" id="PF13912">
    <property type="entry name" value="zf-C2H2_6"/>
    <property type="match status" value="1"/>
</dbReference>
<keyword evidence="4 7" id="KW-0863">Zinc-finger</keyword>
<sequence>MIVAIFGAQTVLRGIISVHASNAPCVRDVRESIGMEMLKIEQVIVGGEKKSTQAEIKPGPVVPPLQTYQHESLQCFQCFITFSDFKTKERHMRKSHRDVYKMQLQQSNTLFTCYKCDKSFSSSEELSLHQTSHDTGEKPFLCTYCQNTFYTFTELNKHKRRECIERRCPCSDCGALFPSPSRLRNHRVSVHPQSPAMADDVNTYQCCKCGHGFQTEEKLLQHQEKFANDLNCDTKVQGKKRGRKPRDTTQGADGKKIKQDQEADDSPTEGCYSNELQPELKIPCPEANCDLIFPSVAALRAHRKEGHGPPLRKTQEGTECDEITLNHT</sequence>
<evidence type="ECO:0000256" key="1">
    <source>
        <dbReference type="ARBA" id="ARBA00004123"/>
    </source>
</evidence>